<dbReference type="NCBIfam" id="TIGR01509">
    <property type="entry name" value="HAD-SF-IA-v3"/>
    <property type="match status" value="1"/>
</dbReference>
<organism evidence="1 2">
    <name type="scientific">Clostridium magnum DSM 2767</name>
    <dbReference type="NCBI Taxonomy" id="1121326"/>
    <lineage>
        <taxon>Bacteria</taxon>
        <taxon>Bacillati</taxon>
        <taxon>Bacillota</taxon>
        <taxon>Clostridia</taxon>
        <taxon>Eubacteriales</taxon>
        <taxon>Clostridiaceae</taxon>
        <taxon>Clostridium</taxon>
    </lineage>
</organism>
<dbReference type="Gene3D" id="3.40.50.1000">
    <property type="entry name" value="HAD superfamily/HAD-like"/>
    <property type="match status" value="1"/>
</dbReference>
<dbReference type="GO" id="GO:0004427">
    <property type="term" value="F:inorganic diphosphate phosphatase activity"/>
    <property type="evidence" value="ECO:0007669"/>
    <property type="project" value="UniProtKB-EC"/>
</dbReference>
<dbReference type="InterPro" id="IPR023198">
    <property type="entry name" value="PGP-like_dom2"/>
</dbReference>
<dbReference type="PRINTS" id="PR00413">
    <property type="entry name" value="HADHALOGNASE"/>
</dbReference>
<protein>
    <submittedName>
        <fullName evidence="1">Pyrophosphatase PpaX</fullName>
        <ecNumber evidence="1">3.6.1.1</ecNumber>
    </submittedName>
</protein>
<dbReference type="PANTHER" id="PTHR43434">
    <property type="entry name" value="PHOSPHOGLYCOLATE PHOSPHATASE"/>
    <property type="match status" value="1"/>
</dbReference>
<dbReference type="OrthoDB" id="9807630at2"/>
<dbReference type="NCBIfam" id="TIGR01549">
    <property type="entry name" value="HAD-SF-IA-v1"/>
    <property type="match status" value="1"/>
</dbReference>
<keyword evidence="1" id="KW-0378">Hydrolase</keyword>
<dbReference type="SUPFAM" id="SSF56784">
    <property type="entry name" value="HAD-like"/>
    <property type="match status" value="1"/>
</dbReference>
<accession>A0A161XA19</accession>
<evidence type="ECO:0000313" key="2">
    <source>
        <dbReference type="Proteomes" id="UP000076603"/>
    </source>
</evidence>
<keyword evidence="2" id="KW-1185">Reference proteome</keyword>
<dbReference type="NCBIfam" id="NF009804">
    <property type="entry name" value="PRK13288.1"/>
    <property type="match status" value="1"/>
</dbReference>
<dbReference type="GO" id="GO:0008967">
    <property type="term" value="F:phosphoglycolate phosphatase activity"/>
    <property type="evidence" value="ECO:0007669"/>
    <property type="project" value="TreeGrafter"/>
</dbReference>
<dbReference type="EMBL" id="LWAE01000003">
    <property type="protein sequence ID" value="KZL91106.1"/>
    <property type="molecule type" value="Genomic_DNA"/>
</dbReference>
<dbReference type="PATRIC" id="fig|1121326.3.peg.2882"/>
<dbReference type="STRING" id="1121326.CLMAG_28640"/>
<dbReference type="InterPro" id="IPR050155">
    <property type="entry name" value="HAD-like_hydrolase_sf"/>
</dbReference>
<dbReference type="SFLD" id="SFLDS00003">
    <property type="entry name" value="Haloacid_Dehalogenase"/>
    <property type="match status" value="1"/>
</dbReference>
<dbReference type="GO" id="GO:0005829">
    <property type="term" value="C:cytosol"/>
    <property type="evidence" value="ECO:0007669"/>
    <property type="project" value="TreeGrafter"/>
</dbReference>
<dbReference type="Gene3D" id="1.10.150.240">
    <property type="entry name" value="Putative phosphatase, domain 2"/>
    <property type="match status" value="1"/>
</dbReference>
<dbReference type="InterPro" id="IPR041492">
    <property type="entry name" value="HAD_2"/>
</dbReference>
<reference evidence="1 2" key="1">
    <citation type="submission" date="2016-04" db="EMBL/GenBank/DDBJ databases">
        <title>Genome sequence of Clostridium magnum DSM 2767.</title>
        <authorList>
            <person name="Poehlein A."/>
            <person name="Uhlig R."/>
            <person name="Fischer R."/>
            <person name="Bahl H."/>
            <person name="Daniel R."/>
        </authorList>
    </citation>
    <scope>NUCLEOTIDE SEQUENCE [LARGE SCALE GENOMIC DNA]</scope>
    <source>
        <strain evidence="1 2">DSM 2767</strain>
    </source>
</reference>
<dbReference type="InterPro" id="IPR006439">
    <property type="entry name" value="HAD-SF_hydro_IA"/>
</dbReference>
<dbReference type="RefSeq" id="WP_066623232.1">
    <property type="nucleotide sequence ID" value="NZ_FQXL01000016.1"/>
</dbReference>
<dbReference type="Proteomes" id="UP000076603">
    <property type="component" value="Unassembled WGS sequence"/>
</dbReference>
<proteinExistence type="predicted"/>
<name>A0A161XA19_9CLOT</name>
<dbReference type="AlphaFoldDB" id="A0A161XA19"/>
<dbReference type="EC" id="3.6.1.1" evidence="1"/>
<sequence>MIKGILFDLDGTLINTNKLIIDSFQYALKKHLNKEVPLEEIVTTFGEPLEETMAKFDKDNRDLLVSIYRDYNETNHDKFAIKFEGVESGLKALKALGIKLAIVTSKRRILADRGLKLINIYDYMDVIVTPEDTEKHKPQGEPAEKACELLGILPEEAIMVGDSHNDILCGRNAGCSTCLVQYTALPIDKLMTYKPNYVIEKIEDLVEVCNSINRQAI</sequence>
<gene>
    <name evidence="1" type="primary">ppaX_1</name>
    <name evidence="1" type="ORF">CLMAG_28640</name>
</gene>
<dbReference type="SFLD" id="SFLDG01129">
    <property type="entry name" value="C1.5:_HAD__Beta-PGM__Phosphata"/>
    <property type="match status" value="1"/>
</dbReference>
<dbReference type="PANTHER" id="PTHR43434:SF26">
    <property type="entry name" value="PYROPHOSPHATASE PPAX"/>
    <property type="match status" value="1"/>
</dbReference>
<dbReference type="GO" id="GO:0006281">
    <property type="term" value="P:DNA repair"/>
    <property type="evidence" value="ECO:0007669"/>
    <property type="project" value="TreeGrafter"/>
</dbReference>
<comment type="caution">
    <text evidence="1">The sequence shown here is derived from an EMBL/GenBank/DDBJ whole genome shotgun (WGS) entry which is preliminary data.</text>
</comment>
<dbReference type="InterPro" id="IPR036412">
    <property type="entry name" value="HAD-like_sf"/>
</dbReference>
<evidence type="ECO:0000313" key="1">
    <source>
        <dbReference type="EMBL" id="KZL91106.1"/>
    </source>
</evidence>
<dbReference type="Pfam" id="PF13419">
    <property type="entry name" value="HAD_2"/>
    <property type="match status" value="1"/>
</dbReference>
<dbReference type="SFLD" id="SFLDG01135">
    <property type="entry name" value="C1.5.6:_HAD__Beta-PGM__Phospha"/>
    <property type="match status" value="1"/>
</dbReference>
<dbReference type="InterPro" id="IPR023214">
    <property type="entry name" value="HAD_sf"/>
</dbReference>